<dbReference type="InterPro" id="IPR013088">
    <property type="entry name" value="Znf_NHR/GATA"/>
</dbReference>
<proteinExistence type="predicted"/>
<dbReference type="STRING" id="1884261.A0A5C3Q712"/>
<dbReference type="Proteomes" id="UP000305067">
    <property type="component" value="Unassembled WGS sequence"/>
</dbReference>
<feature type="region of interest" description="Disordered" evidence="7">
    <location>
        <begin position="128"/>
        <end position="189"/>
    </location>
</feature>
<sequence length="305" mass="33513">MYQSYQSGYDTSSTYHHVSQMLPGPSSGMYYANGLSDSSYPSVPTGRGYENDRTYYELPASYSNGQHDWSRGHSQHRGSGASGSSDCLTYGAPSRGISVGHAPHQYIDQQHSVAPTASNPYPMASFSDYSASSRSPPNSTISYYGHDHNHAPSTSSHHSDSTDGGRYLPSTPSPVASHLHASAPPKSCSNCGATTTPMWRRNPMTHDPLCNACGIYLQTRHKQRPFELISASRGDEEAVESHEEVPEGWEGPVCSHCSTRSTSVWRRGKEGEQLCNACGVYVRLRGKERPLALRRNKVRTRTKHE</sequence>
<dbReference type="Pfam" id="PF00320">
    <property type="entry name" value="GATA"/>
    <property type="match status" value="2"/>
</dbReference>
<dbReference type="GO" id="GO:0005634">
    <property type="term" value="C:nucleus"/>
    <property type="evidence" value="ECO:0007669"/>
    <property type="project" value="UniProtKB-SubCell"/>
</dbReference>
<dbReference type="InterPro" id="IPR039355">
    <property type="entry name" value="Transcription_factor_GATA"/>
</dbReference>
<comment type="subcellular location">
    <subcellularLocation>
        <location evidence="1">Nucleus</location>
    </subcellularLocation>
</comment>
<evidence type="ECO:0000256" key="3">
    <source>
        <dbReference type="ARBA" id="ARBA00022771"/>
    </source>
</evidence>
<keyword evidence="10" id="KW-1185">Reference proteome</keyword>
<accession>A0A5C3Q712</accession>
<dbReference type="PANTHER" id="PTHR10071:SF281">
    <property type="entry name" value="BOX A-BINDING FACTOR-RELATED"/>
    <property type="match status" value="1"/>
</dbReference>
<keyword evidence="4" id="KW-0862">Zinc</keyword>
<dbReference type="Gene3D" id="3.30.50.10">
    <property type="entry name" value="Erythroid Transcription Factor GATA-1, subunit A"/>
    <property type="match status" value="2"/>
</dbReference>
<dbReference type="PRINTS" id="PR00619">
    <property type="entry name" value="GATAZNFINGER"/>
</dbReference>
<dbReference type="PANTHER" id="PTHR10071">
    <property type="entry name" value="TRANSCRIPTION FACTOR GATA FAMILY MEMBER"/>
    <property type="match status" value="1"/>
</dbReference>
<feature type="domain" description="GATA-type" evidence="8">
    <location>
        <begin position="182"/>
        <end position="226"/>
    </location>
</feature>
<reference evidence="9 10" key="1">
    <citation type="journal article" date="2019" name="Nat. Ecol. Evol.">
        <title>Megaphylogeny resolves global patterns of mushroom evolution.</title>
        <authorList>
            <person name="Varga T."/>
            <person name="Krizsan K."/>
            <person name="Foldi C."/>
            <person name="Dima B."/>
            <person name="Sanchez-Garcia M."/>
            <person name="Sanchez-Ramirez S."/>
            <person name="Szollosi G.J."/>
            <person name="Szarkandi J.G."/>
            <person name="Papp V."/>
            <person name="Albert L."/>
            <person name="Andreopoulos W."/>
            <person name="Angelini C."/>
            <person name="Antonin V."/>
            <person name="Barry K.W."/>
            <person name="Bougher N.L."/>
            <person name="Buchanan P."/>
            <person name="Buyck B."/>
            <person name="Bense V."/>
            <person name="Catcheside P."/>
            <person name="Chovatia M."/>
            <person name="Cooper J."/>
            <person name="Damon W."/>
            <person name="Desjardin D."/>
            <person name="Finy P."/>
            <person name="Geml J."/>
            <person name="Haridas S."/>
            <person name="Hughes K."/>
            <person name="Justo A."/>
            <person name="Karasinski D."/>
            <person name="Kautmanova I."/>
            <person name="Kiss B."/>
            <person name="Kocsube S."/>
            <person name="Kotiranta H."/>
            <person name="LaButti K.M."/>
            <person name="Lechner B.E."/>
            <person name="Liimatainen K."/>
            <person name="Lipzen A."/>
            <person name="Lukacs Z."/>
            <person name="Mihaltcheva S."/>
            <person name="Morgado L.N."/>
            <person name="Niskanen T."/>
            <person name="Noordeloos M.E."/>
            <person name="Ohm R.A."/>
            <person name="Ortiz-Santana B."/>
            <person name="Ovrebo C."/>
            <person name="Racz N."/>
            <person name="Riley R."/>
            <person name="Savchenko A."/>
            <person name="Shiryaev A."/>
            <person name="Soop K."/>
            <person name="Spirin V."/>
            <person name="Szebenyi C."/>
            <person name="Tomsovsky M."/>
            <person name="Tulloss R.E."/>
            <person name="Uehling J."/>
            <person name="Grigoriev I.V."/>
            <person name="Vagvolgyi C."/>
            <person name="Papp T."/>
            <person name="Martin F.M."/>
            <person name="Miettinen O."/>
            <person name="Hibbett D.S."/>
            <person name="Nagy L.G."/>
        </authorList>
    </citation>
    <scope>NUCLEOTIDE SEQUENCE [LARGE SCALE GENOMIC DNA]</scope>
    <source>
        <strain evidence="9 10">CBS 309.79</strain>
    </source>
</reference>
<dbReference type="GO" id="GO:0008270">
    <property type="term" value="F:zinc ion binding"/>
    <property type="evidence" value="ECO:0007669"/>
    <property type="project" value="UniProtKB-KW"/>
</dbReference>
<evidence type="ECO:0000313" key="9">
    <source>
        <dbReference type="EMBL" id="TFK96180.1"/>
    </source>
</evidence>
<evidence type="ECO:0000313" key="10">
    <source>
        <dbReference type="Proteomes" id="UP000305067"/>
    </source>
</evidence>
<evidence type="ECO:0000256" key="6">
    <source>
        <dbReference type="PROSITE-ProRule" id="PRU00094"/>
    </source>
</evidence>
<dbReference type="AlphaFoldDB" id="A0A5C3Q712"/>
<dbReference type="SUPFAM" id="SSF57716">
    <property type="entry name" value="Glucocorticoid receptor-like (DNA-binding domain)"/>
    <property type="match status" value="2"/>
</dbReference>
<keyword evidence="3 6" id="KW-0863">Zinc-finger</keyword>
<dbReference type="GO" id="GO:0000978">
    <property type="term" value="F:RNA polymerase II cis-regulatory region sequence-specific DNA binding"/>
    <property type="evidence" value="ECO:0007669"/>
    <property type="project" value="TreeGrafter"/>
</dbReference>
<dbReference type="PROSITE" id="PS50114">
    <property type="entry name" value="GATA_ZN_FINGER_2"/>
    <property type="match status" value="2"/>
</dbReference>
<evidence type="ECO:0000256" key="2">
    <source>
        <dbReference type="ARBA" id="ARBA00022723"/>
    </source>
</evidence>
<evidence type="ECO:0000256" key="7">
    <source>
        <dbReference type="SAM" id="MobiDB-lite"/>
    </source>
</evidence>
<feature type="region of interest" description="Disordered" evidence="7">
    <location>
        <begin position="66"/>
        <end position="87"/>
    </location>
</feature>
<feature type="domain" description="GATA-type" evidence="8">
    <location>
        <begin position="248"/>
        <end position="301"/>
    </location>
</feature>
<dbReference type="OrthoDB" id="515401at2759"/>
<keyword evidence="2" id="KW-0479">Metal-binding</keyword>
<keyword evidence="5" id="KW-0539">Nucleus</keyword>
<gene>
    <name evidence="9" type="ORF">BDV98DRAFT_555580</name>
</gene>
<protein>
    <recommendedName>
        <fullName evidence="8">GATA-type domain-containing protein</fullName>
    </recommendedName>
</protein>
<evidence type="ECO:0000256" key="4">
    <source>
        <dbReference type="ARBA" id="ARBA00022833"/>
    </source>
</evidence>
<evidence type="ECO:0000256" key="1">
    <source>
        <dbReference type="ARBA" id="ARBA00004123"/>
    </source>
</evidence>
<name>A0A5C3Q712_9AGAR</name>
<dbReference type="GO" id="GO:0000981">
    <property type="term" value="F:DNA-binding transcription factor activity, RNA polymerase II-specific"/>
    <property type="evidence" value="ECO:0007669"/>
    <property type="project" value="TreeGrafter"/>
</dbReference>
<dbReference type="InterPro" id="IPR000679">
    <property type="entry name" value="Znf_GATA"/>
</dbReference>
<evidence type="ECO:0000259" key="8">
    <source>
        <dbReference type="PROSITE" id="PS50114"/>
    </source>
</evidence>
<organism evidence="9 10">
    <name type="scientific">Pterulicium gracile</name>
    <dbReference type="NCBI Taxonomy" id="1884261"/>
    <lineage>
        <taxon>Eukaryota</taxon>
        <taxon>Fungi</taxon>
        <taxon>Dikarya</taxon>
        <taxon>Basidiomycota</taxon>
        <taxon>Agaricomycotina</taxon>
        <taxon>Agaricomycetes</taxon>
        <taxon>Agaricomycetidae</taxon>
        <taxon>Agaricales</taxon>
        <taxon>Pleurotineae</taxon>
        <taxon>Pterulaceae</taxon>
        <taxon>Pterulicium</taxon>
    </lineage>
</organism>
<dbReference type="GO" id="GO:0045944">
    <property type="term" value="P:positive regulation of transcription by RNA polymerase II"/>
    <property type="evidence" value="ECO:0007669"/>
    <property type="project" value="TreeGrafter"/>
</dbReference>
<evidence type="ECO:0000256" key="5">
    <source>
        <dbReference type="ARBA" id="ARBA00023242"/>
    </source>
</evidence>
<dbReference type="GO" id="GO:0000122">
    <property type="term" value="P:negative regulation of transcription by RNA polymerase II"/>
    <property type="evidence" value="ECO:0007669"/>
    <property type="project" value="TreeGrafter"/>
</dbReference>
<dbReference type="PROSITE" id="PS00344">
    <property type="entry name" value="GATA_ZN_FINGER_1"/>
    <property type="match status" value="1"/>
</dbReference>
<feature type="compositionally biased region" description="Low complexity" evidence="7">
    <location>
        <begin position="128"/>
        <end position="142"/>
    </location>
</feature>
<dbReference type="CDD" id="cd00202">
    <property type="entry name" value="ZnF_GATA"/>
    <property type="match status" value="2"/>
</dbReference>
<dbReference type="SMART" id="SM00401">
    <property type="entry name" value="ZnF_GATA"/>
    <property type="match status" value="2"/>
</dbReference>
<dbReference type="EMBL" id="ML178865">
    <property type="protein sequence ID" value="TFK96180.1"/>
    <property type="molecule type" value="Genomic_DNA"/>
</dbReference>